<accession>A0ABR3YT80</accession>
<dbReference type="Proteomes" id="UP001583186">
    <property type="component" value="Unassembled WGS sequence"/>
</dbReference>
<organism evidence="2 3">
    <name type="scientific">Sporothrix stenoceras</name>
    <dbReference type="NCBI Taxonomy" id="5173"/>
    <lineage>
        <taxon>Eukaryota</taxon>
        <taxon>Fungi</taxon>
        <taxon>Dikarya</taxon>
        <taxon>Ascomycota</taxon>
        <taxon>Pezizomycotina</taxon>
        <taxon>Sordariomycetes</taxon>
        <taxon>Sordariomycetidae</taxon>
        <taxon>Ophiostomatales</taxon>
        <taxon>Ophiostomataceae</taxon>
        <taxon>Sporothrix</taxon>
    </lineage>
</organism>
<comment type="caution">
    <text evidence="2">The sequence shown here is derived from an EMBL/GenBank/DDBJ whole genome shotgun (WGS) entry which is preliminary data.</text>
</comment>
<feature type="region of interest" description="Disordered" evidence="1">
    <location>
        <begin position="190"/>
        <end position="229"/>
    </location>
</feature>
<evidence type="ECO:0000256" key="1">
    <source>
        <dbReference type="SAM" id="MobiDB-lite"/>
    </source>
</evidence>
<reference evidence="2 3" key="1">
    <citation type="journal article" date="2024" name="IMA Fungus">
        <title>IMA Genome - F19 : A genome assembly and annotation guide to empower mycologists, including annotated draft genome sequences of Ceratocystis pirilliformis, Diaporthe australafricana, Fusarium ophioides, Paecilomyces lecythidis, and Sporothrix stenoceras.</title>
        <authorList>
            <person name="Aylward J."/>
            <person name="Wilson A.M."/>
            <person name="Visagie C.M."/>
            <person name="Spraker J."/>
            <person name="Barnes I."/>
            <person name="Buitendag C."/>
            <person name="Ceriani C."/>
            <person name="Del Mar Angel L."/>
            <person name="du Plessis D."/>
            <person name="Fuchs T."/>
            <person name="Gasser K."/>
            <person name="Kramer D."/>
            <person name="Li W."/>
            <person name="Munsamy K."/>
            <person name="Piso A."/>
            <person name="Price J.L."/>
            <person name="Sonnekus B."/>
            <person name="Thomas C."/>
            <person name="van der Nest A."/>
            <person name="van Dijk A."/>
            <person name="van Heerden A."/>
            <person name="van Vuuren N."/>
            <person name="Yilmaz N."/>
            <person name="Duong T.A."/>
            <person name="van der Merwe N.A."/>
            <person name="Wingfield M.J."/>
            <person name="Wingfield B.D."/>
        </authorList>
    </citation>
    <scope>NUCLEOTIDE SEQUENCE [LARGE SCALE GENOMIC DNA]</scope>
    <source>
        <strain evidence="2 3">CMW 5346</strain>
    </source>
</reference>
<proteinExistence type="predicted"/>
<gene>
    <name evidence="2" type="ORF">Sste5346_007796</name>
</gene>
<dbReference type="EMBL" id="JAWCUI010000055">
    <property type="protein sequence ID" value="KAL1891164.1"/>
    <property type="molecule type" value="Genomic_DNA"/>
</dbReference>
<keyword evidence="3" id="KW-1185">Reference proteome</keyword>
<sequence>MVLAAIARNHGALGPEHIASLNGASRSIGILGGELSAAKPQPAHLYCTQYRQPSSSLDVYIKELSAPLYEFVAHLRITTRLQADFGVSELMKLALMPNLGILEIIEQPGSDEGRYGLNADGHLDSQQVSDRLVRGWSLTRPKPFPALRLLRLWGCNGNTLTPACLQYAADFPLLAHFDMSSASESATAAASTALDGDRSNKREPAQLSATAKRRKARKSIGSMLSDFAA</sequence>
<protein>
    <submittedName>
        <fullName evidence="2">Uncharacterized protein</fullName>
    </submittedName>
</protein>
<evidence type="ECO:0000313" key="2">
    <source>
        <dbReference type="EMBL" id="KAL1891164.1"/>
    </source>
</evidence>
<feature type="compositionally biased region" description="Basic and acidic residues" evidence="1">
    <location>
        <begin position="195"/>
        <end position="204"/>
    </location>
</feature>
<evidence type="ECO:0000313" key="3">
    <source>
        <dbReference type="Proteomes" id="UP001583186"/>
    </source>
</evidence>
<name>A0ABR3YT80_9PEZI</name>